<keyword evidence="3" id="KW-1185">Reference proteome</keyword>
<evidence type="ECO:0000313" key="2">
    <source>
        <dbReference type="EnsemblPlants" id="KQL23516"/>
    </source>
</evidence>
<dbReference type="Proteomes" id="UP000004995">
    <property type="component" value="Unassembled WGS sequence"/>
</dbReference>
<dbReference type="EMBL" id="AGNK02000870">
    <property type="status" value="NOT_ANNOTATED_CDS"/>
    <property type="molecule type" value="Genomic_DNA"/>
</dbReference>
<sequence length="75" mass="8375">MYTPLMRLLLPLLLLVLPPPLREYFPASHLPKDAGVGSELDPVFLVPGLCCSDQEAWLTKAYKLSAPRCTFKNSM</sequence>
<dbReference type="EnsemblPlants" id="KQL23516">
    <property type="protein sequence ID" value="KQL23516"/>
    <property type="gene ID" value="SETIT_031928mg"/>
</dbReference>
<reference evidence="2" key="2">
    <citation type="submission" date="2018-08" db="UniProtKB">
        <authorList>
            <consortium name="EnsemblPlants"/>
        </authorList>
    </citation>
    <scope>IDENTIFICATION</scope>
    <source>
        <strain evidence="2">Yugu1</strain>
    </source>
</reference>
<reference evidence="3" key="1">
    <citation type="journal article" date="2012" name="Nat. Biotechnol.">
        <title>Reference genome sequence of the model plant Setaria.</title>
        <authorList>
            <person name="Bennetzen J.L."/>
            <person name="Schmutz J."/>
            <person name="Wang H."/>
            <person name="Percifield R."/>
            <person name="Hawkins J."/>
            <person name="Pontaroli A.C."/>
            <person name="Estep M."/>
            <person name="Feng L."/>
            <person name="Vaughn J.N."/>
            <person name="Grimwood J."/>
            <person name="Jenkins J."/>
            <person name="Barry K."/>
            <person name="Lindquist E."/>
            <person name="Hellsten U."/>
            <person name="Deshpande S."/>
            <person name="Wang X."/>
            <person name="Wu X."/>
            <person name="Mitros T."/>
            <person name="Triplett J."/>
            <person name="Yang X."/>
            <person name="Ye C.Y."/>
            <person name="Mauro-Herrera M."/>
            <person name="Wang L."/>
            <person name="Li P."/>
            <person name="Sharma M."/>
            <person name="Sharma R."/>
            <person name="Ronald P.C."/>
            <person name="Panaud O."/>
            <person name="Kellogg E.A."/>
            <person name="Brutnell T.P."/>
            <person name="Doust A.N."/>
            <person name="Tuskan G.A."/>
            <person name="Rokhsar D."/>
            <person name="Devos K.M."/>
        </authorList>
    </citation>
    <scope>NUCLEOTIDE SEQUENCE [LARGE SCALE GENOMIC DNA]</scope>
    <source>
        <strain evidence="3">cv. Yugu1</strain>
    </source>
</reference>
<dbReference type="AlphaFoldDB" id="K3ZZ96"/>
<accession>K3ZZ96</accession>
<organism evidence="2 3">
    <name type="scientific">Setaria italica</name>
    <name type="common">Foxtail millet</name>
    <name type="synonym">Panicum italicum</name>
    <dbReference type="NCBI Taxonomy" id="4555"/>
    <lineage>
        <taxon>Eukaryota</taxon>
        <taxon>Viridiplantae</taxon>
        <taxon>Streptophyta</taxon>
        <taxon>Embryophyta</taxon>
        <taxon>Tracheophyta</taxon>
        <taxon>Spermatophyta</taxon>
        <taxon>Magnoliopsida</taxon>
        <taxon>Liliopsida</taxon>
        <taxon>Poales</taxon>
        <taxon>Poaceae</taxon>
        <taxon>PACMAD clade</taxon>
        <taxon>Panicoideae</taxon>
        <taxon>Panicodae</taxon>
        <taxon>Paniceae</taxon>
        <taxon>Cenchrinae</taxon>
        <taxon>Setaria</taxon>
    </lineage>
</organism>
<protein>
    <submittedName>
        <fullName evidence="2">Uncharacterized protein</fullName>
    </submittedName>
</protein>
<evidence type="ECO:0000256" key="1">
    <source>
        <dbReference type="SAM" id="SignalP"/>
    </source>
</evidence>
<dbReference type="FunCoup" id="K3ZZ96">
    <property type="interactions" value="304"/>
</dbReference>
<proteinExistence type="predicted"/>
<dbReference type="HOGENOM" id="CLU_2675736_0_0_1"/>
<name>K3ZZ96_SETIT</name>
<feature type="signal peptide" evidence="1">
    <location>
        <begin position="1"/>
        <end position="23"/>
    </location>
</feature>
<keyword evidence="1" id="KW-0732">Signal</keyword>
<feature type="chain" id="PRO_5010128399" evidence="1">
    <location>
        <begin position="24"/>
        <end position="75"/>
    </location>
</feature>
<dbReference type="InParanoid" id="K3ZZ96"/>
<evidence type="ECO:0000313" key="3">
    <source>
        <dbReference type="Proteomes" id="UP000004995"/>
    </source>
</evidence>
<dbReference type="Gramene" id="KQL23516">
    <property type="protein sequence ID" value="KQL23516"/>
    <property type="gene ID" value="SETIT_031928mg"/>
</dbReference>